<comment type="similarity">
    <text evidence="1 2">Belongs to the glutamine synthetase family.</text>
</comment>
<evidence type="ECO:0000259" key="3">
    <source>
        <dbReference type="PROSITE" id="PS51986"/>
    </source>
</evidence>
<feature type="domain" description="GS catalytic" evidence="4">
    <location>
        <begin position="178"/>
        <end position="315"/>
    </location>
</feature>
<dbReference type="GO" id="GO:0006542">
    <property type="term" value="P:glutamine biosynthetic process"/>
    <property type="evidence" value="ECO:0007669"/>
    <property type="project" value="InterPro"/>
</dbReference>
<name>A0A146K5I1_9EUKA</name>
<accession>A0A146K5I1</accession>
<feature type="non-terminal residue" evidence="5">
    <location>
        <position position="315"/>
    </location>
</feature>
<dbReference type="InterPro" id="IPR008146">
    <property type="entry name" value="Gln_synth_cat_dom"/>
</dbReference>
<dbReference type="InterPro" id="IPR014746">
    <property type="entry name" value="Gln_synth/guanido_kin_cat_dom"/>
</dbReference>
<gene>
    <name evidence="5" type="ORF">TPC1_16673</name>
</gene>
<dbReference type="PANTHER" id="PTHR42974">
    <property type="entry name" value="GLUTAMINE SYNTHETASE"/>
    <property type="match status" value="1"/>
</dbReference>
<dbReference type="GO" id="GO:0004356">
    <property type="term" value="F:glutamine synthetase activity"/>
    <property type="evidence" value="ECO:0007669"/>
    <property type="project" value="InterPro"/>
</dbReference>
<feature type="domain" description="GS beta-grasp" evidence="3">
    <location>
        <begin position="69"/>
        <end position="162"/>
    </location>
</feature>
<dbReference type="AlphaFoldDB" id="A0A146K5I1"/>
<organism evidence="5">
    <name type="scientific">Trepomonas sp. PC1</name>
    <dbReference type="NCBI Taxonomy" id="1076344"/>
    <lineage>
        <taxon>Eukaryota</taxon>
        <taxon>Metamonada</taxon>
        <taxon>Diplomonadida</taxon>
        <taxon>Hexamitidae</taxon>
        <taxon>Hexamitinae</taxon>
        <taxon>Trepomonas</taxon>
    </lineage>
</organism>
<dbReference type="EMBL" id="GDID01004958">
    <property type="protein sequence ID" value="JAP91648.1"/>
    <property type="molecule type" value="Transcribed_RNA"/>
</dbReference>
<dbReference type="InterPro" id="IPR008147">
    <property type="entry name" value="Gln_synt_N"/>
</dbReference>
<dbReference type="InterPro" id="IPR022147">
    <property type="entry name" value="GSIII_N"/>
</dbReference>
<dbReference type="PANTHER" id="PTHR42974:SF1">
    <property type="entry name" value="TYPE-3 GLUTAMINE SYNTHETASE"/>
    <property type="match status" value="1"/>
</dbReference>
<dbReference type="Pfam" id="PF12437">
    <property type="entry name" value="GSIII_N"/>
    <property type="match status" value="1"/>
</dbReference>
<dbReference type="PROSITE" id="PS51987">
    <property type="entry name" value="GS_CATALYTIC"/>
    <property type="match status" value="1"/>
</dbReference>
<evidence type="ECO:0000259" key="4">
    <source>
        <dbReference type="PROSITE" id="PS51987"/>
    </source>
</evidence>
<feature type="non-terminal residue" evidence="5">
    <location>
        <position position="1"/>
    </location>
</feature>
<sequence length="315" mass="35318">RYTALSHLQFTPPLQQSMTFSLQDFQQHLSEPEYSLLLSSISGHKSPPAQLINRISEVLQQWAAKNGTTQFCHWFQPLTGMTAEKHDSFVDYDSKQNLIHLFSGLSLVKGEADASSFPSGSVRQTFEARGYTIWDPSSHIFIKQQGQSKVMCIPSVFCSYSGDILDEKTPLLKAQAAMSAECTKLLNKLGVSCEKVSSMTGSEQEYFLIDIEHYNRRIDIQQCGRTLFGAAPAKTQQMQDHYFGNIPVKIANFMATVNKKLNSMNIPVKTQHNEVAPHQHEIVCLHSDVSLSVDQNLIVMQTLNEVAEQLGMKCL</sequence>
<proteinExistence type="inferred from homology"/>
<dbReference type="Pfam" id="PF00120">
    <property type="entry name" value="Gln-synt_C"/>
    <property type="match status" value="1"/>
</dbReference>
<dbReference type="PROSITE" id="PS51986">
    <property type="entry name" value="GS_BETA_GRASP"/>
    <property type="match status" value="1"/>
</dbReference>
<evidence type="ECO:0000256" key="1">
    <source>
        <dbReference type="PROSITE-ProRule" id="PRU01330"/>
    </source>
</evidence>
<protein>
    <submittedName>
        <fullName evidence="5">Glutamine synthetase</fullName>
    </submittedName>
</protein>
<dbReference type="Gene3D" id="3.30.590.10">
    <property type="entry name" value="Glutamine synthetase/guanido kinase, catalytic domain"/>
    <property type="match status" value="1"/>
</dbReference>
<dbReference type="SUPFAM" id="SSF55931">
    <property type="entry name" value="Glutamine synthetase/guanido kinase"/>
    <property type="match status" value="1"/>
</dbReference>
<evidence type="ECO:0000256" key="2">
    <source>
        <dbReference type="RuleBase" id="RU000384"/>
    </source>
</evidence>
<dbReference type="InterPro" id="IPR052725">
    <property type="entry name" value="GS_Type-3"/>
</dbReference>
<evidence type="ECO:0000313" key="5">
    <source>
        <dbReference type="EMBL" id="JAP91648.1"/>
    </source>
</evidence>
<reference evidence="5" key="1">
    <citation type="submission" date="2015-07" db="EMBL/GenBank/DDBJ databases">
        <title>Adaptation to a free-living lifestyle via gene acquisitions in the diplomonad Trepomonas sp. PC1.</title>
        <authorList>
            <person name="Xu F."/>
            <person name="Jerlstrom-Hultqvist J."/>
            <person name="Kolisko M."/>
            <person name="Simpson A.G.B."/>
            <person name="Roger A.J."/>
            <person name="Svard S.G."/>
            <person name="Andersson J.O."/>
        </authorList>
    </citation>
    <scope>NUCLEOTIDE SEQUENCE</scope>
    <source>
        <strain evidence="5">PC1</strain>
    </source>
</reference>